<evidence type="ECO:0000313" key="1">
    <source>
        <dbReference type="EMBL" id="KAK9102650.1"/>
    </source>
</evidence>
<name>A0AAP0F2D1_9MAGN</name>
<reference evidence="1 2" key="1">
    <citation type="submission" date="2024-01" db="EMBL/GenBank/DDBJ databases">
        <title>Genome assemblies of Stephania.</title>
        <authorList>
            <person name="Yang L."/>
        </authorList>
    </citation>
    <scope>NUCLEOTIDE SEQUENCE [LARGE SCALE GENOMIC DNA]</scope>
    <source>
        <strain evidence="1">QJT</strain>
        <tissue evidence="1">Leaf</tissue>
    </source>
</reference>
<dbReference type="EMBL" id="JBBNAE010000008">
    <property type="protein sequence ID" value="KAK9102650.1"/>
    <property type="molecule type" value="Genomic_DNA"/>
</dbReference>
<proteinExistence type="predicted"/>
<sequence>MREGVEDAETATWTWEMRSVEAWETRETARASRRGSGEAVPVPLGPPMRQVLPCCRRNLSFVPTWWRPHVVSLPGCFQILGHGQALHHLTTHNTTPQQQQNTSHLDLLDSSSFLVSSSRLLLRD</sequence>
<evidence type="ECO:0000313" key="2">
    <source>
        <dbReference type="Proteomes" id="UP001417504"/>
    </source>
</evidence>
<organism evidence="1 2">
    <name type="scientific">Stephania japonica</name>
    <dbReference type="NCBI Taxonomy" id="461633"/>
    <lineage>
        <taxon>Eukaryota</taxon>
        <taxon>Viridiplantae</taxon>
        <taxon>Streptophyta</taxon>
        <taxon>Embryophyta</taxon>
        <taxon>Tracheophyta</taxon>
        <taxon>Spermatophyta</taxon>
        <taxon>Magnoliopsida</taxon>
        <taxon>Ranunculales</taxon>
        <taxon>Menispermaceae</taxon>
        <taxon>Menispermoideae</taxon>
        <taxon>Cissampelideae</taxon>
        <taxon>Stephania</taxon>
    </lineage>
</organism>
<accession>A0AAP0F2D1</accession>
<keyword evidence="2" id="KW-1185">Reference proteome</keyword>
<comment type="caution">
    <text evidence="1">The sequence shown here is derived from an EMBL/GenBank/DDBJ whole genome shotgun (WGS) entry which is preliminary data.</text>
</comment>
<dbReference type="AlphaFoldDB" id="A0AAP0F2D1"/>
<protein>
    <submittedName>
        <fullName evidence="1">Uncharacterized protein</fullName>
    </submittedName>
</protein>
<gene>
    <name evidence="1" type="ORF">Sjap_019904</name>
</gene>
<dbReference type="Proteomes" id="UP001417504">
    <property type="component" value="Unassembled WGS sequence"/>
</dbReference>